<evidence type="ECO:0000259" key="1">
    <source>
        <dbReference type="Pfam" id="PF14130"/>
    </source>
</evidence>
<dbReference type="EMBL" id="CP006704">
    <property type="protein sequence ID" value="AIJ49702.1"/>
    <property type="molecule type" value="Genomic_DNA"/>
</dbReference>
<accession>A0A076Q1Z8</accession>
<sequence length="394" mass="44186">MLLQWVPKQQSVTNVGSVRNSVQEIEDIESNDALHDFGGSHANKGHDFAAYWVIGRLIELELAKHPDYVFVCEYVQDVAEFDSQVNPQTVKLYQLKKKEDGYWTVSDLTGQTAKNKTSVADSPVRKLIRHVRAFTTVRATGALVSNSKFKVRLKGDDSSVEVVTVALNLLDDEHTAGLRTAVALEETSAERTVVADDVDLSLVELCRATLALDDLQTHMTGLMFNFLNQIATEHTGQASSLVETLYARIKERSRRTEKAPNWPQLLQRRGFSKKSFNDAVEGLKQIPDAALFRSRLLSKLAGSRNERWAARVTAKLSQCSIEKILGGTANRWHSDQAAIDALCEEADNKNHSDEELFVSLSNYLQISLPVLSEYEIYALAIYEMSQWNLRQTLV</sequence>
<dbReference type="InterPro" id="IPR025382">
    <property type="entry name" value="Cap4-like_endonuclease_dom"/>
</dbReference>
<evidence type="ECO:0000313" key="3">
    <source>
        <dbReference type="Proteomes" id="UP000028782"/>
    </source>
</evidence>
<dbReference type="GO" id="GO:0004518">
    <property type="term" value="F:nuclease activity"/>
    <property type="evidence" value="ECO:0007669"/>
    <property type="project" value="InterPro"/>
</dbReference>
<dbReference type="AlphaFoldDB" id="A0A076Q1Z8"/>
<dbReference type="HOGENOM" id="CLU_699639_0_0_4"/>
<dbReference type="Proteomes" id="UP000028782">
    <property type="component" value="Chromosome"/>
</dbReference>
<gene>
    <name evidence="2" type="ORF">O987_28285</name>
</gene>
<feature type="domain" description="CD-NTase associated protein 4-like DNA endonuclease" evidence="1">
    <location>
        <begin position="38"/>
        <end position="253"/>
    </location>
</feature>
<dbReference type="KEGG" id="ctes:O987_28285"/>
<dbReference type="Pfam" id="PF14130">
    <property type="entry name" value="Cap4_nuclease"/>
    <property type="match status" value="1"/>
</dbReference>
<evidence type="ECO:0000313" key="2">
    <source>
        <dbReference type="EMBL" id="AIJ49702.1"/>
    </source>
</evidence>
<protein>
    <recommendedName>
        <fullName evidence="1">CD-NTase associated protein 4-like DNA endonuclease domain-containing protein</fullName>
    </recommendedName>
</protein>
<reference evidence="2 3" key="1">
    <citation type="journal article" date="2014" name="Genome Announc.">
        <title>Complete Genome Sequence of Polychlorinated Biphenyl Degrader Comamonas testosteroni TK102 (NBRC 109938).</title>
        <authorList>
            <person name="Fukuda K."/>
            <person name="Hosoyama A."/>
            <person name="Tsuchikane K."/>
            <person name="Ohji S."/>
            <person name="Yamazoe A."/>
            <person name="Fujita N."/>
            <person name="Shintani M."/>
            <person name="Kimbara K."/>
        </authorList>
    </citation>
    <scope>NUCLEOTIDE SEQUENCE [LARGE SCALE GENOMIC DNA]</scope>
    <source>
        <strain evidence="2">TK102</strain>
    </source>
</reference>
<organism evidence="2 3">
    <name type="scientific">Comamonas testosteroni TK102</name>
    <dbReference type="NCBI Taxonomy" id="1392005"/>
    <lineage>
        <taxon>Bacteria</taxon>
        <taxon>Pseudomonadati</taxon>
        <taxon>Pseudomonadota</taxon>
        <taxon>Betaproteobacteria</taxon>
        <taxon>Burkholderiales</taxon>
        <taxon>Comamonadaceae</taxon>
        <taxon>Comamonas</taxon>
    </lineage>
</organism>
<name>A0A076Q1Z8_COMTE</name>
<proteinExistence type="predicted"/>